<dbReference type="Gene3D" id="3.40.630.30">
    <property type="match status" value="1"/>
</dbReference>
<dbReference type="SUPFAM" id="SSF55729">
    <property type="entry name" value="Acyl-CoA N-acyltransferases (Nat)"/>
    <property type="match status" value="1"/>
</dbReference>
<comment type="caution">
    <text evidence="2">The sequence shown here is derived from an EMBL/GenBank/DDBJ whole genome shotgun (WGS) entry which is preliminary data.</text>
</comment>
<feature type="domain" description="N-acetyltransferase" evidence="1">
    <location>
        <begin position="135"/>
        <end position="278"/>
    </location>
</feature>
<dbReference type="GO" id="GO:0016747">
    <property type="term" value="F:acyltransferase activity, transferring groups other than amino-acyl groups"/>
    <property type="evidence" value="ECO:0007669"/>
    <property type="project" value="InterPro"/>
</dbReference>
<sequence length="278" mass="28935">MSENGRALFCGGDLAARIERVETAAIVGATRVGIGRGVEGFVREIGGGAACFVGEGSPLNKVVGVGFGGVPSVGEWEAIEAAYARVGCPVQVELSQLGEAGIGEELTGRGYRLMSFENVLGMRLDGDEFAVPDGVEVRLDAGEDLGAWLDVVVDGFAHPDEGPNHEEFPREAIASVMRDMASANETRRYLAYRDGVAAGGASLRTDGGIAALAGAATLPSHRRRGVQTALLTTRLNDAAKAGCDLATVTTAPGSRSQQNAQGRGFSLLYTRAILVKEL</sequence>
<dbReference type="Proteomes" id="UP000295087">
    <property type="component" value="Unassembled WGS sequence"/>
</dbReference>
<dbReference type="InterPro" id="IPR016181">
    <property type="entry name" value="Acyl_CoA_acyltransferase"/>
</dbReference>
<keyword evidence="2" id="KW-0808">Transferase</keyword>
<reference evidence="2 3" key="1">
    <citation type="submission" date="2019-03" db="EMBL/GenBank/DDBJ databases">
        <title>Genomic Encyclopedia of Type Strains, Phase IV (KMG-IV): sequencing the most valuable type-strain genomes for metagenomic binning, comparative biology and taxonomic classification.</title>
        <authorList>
            <person name="Goeker M."/>
        </authorList>
    </citation>
    <scope>NUCLEOTIDE SEQUENCE [LARGE SCALE GENOMIC DNA]</scope>
    <source>
        <strain evidence="2 3">DSM 44496</strain>
    </source>
</reference>
<evidence type="ECO:0000259" key="1">
    <source>
        <dbReference type="PROSITE" id="PS51186"/>
    </source>
</evidence>
<organism evidence="2 3">
    <name type="scientific">Nocardia ignorata</name>
    <dbReference type="NCBI Taxonomy" id="145285"/>
    <lineage>
        <taxon>Bacteria</taxon>
        <taxon>Bacillati</taxon>
        <taxon>Actinomycetota</taxon>
        <taxon>Actinomycetes</taxon>
        <taxon>Mycobacteriales</taxon>
        <taxon>Nocardiaceae</taxon>
        <taxon>Nocardia</taxon>
    </lineage>
</organism>
<evidence type="ECO:0000313" key="2">
    <source>
        <dbReference type="EMBL" id="TDP39415.1"/>
    </source>
</evidence>
<evidence type="ECO:0000313" key="3">
    <source>
        <dbReference type="Proteomes" id="UP000295087"/>
    </source>
</evidence>
<keyword evidence="3" id="KW-1185">Reference proteome</keyword>
<dbReference type="InterPro" id="IPR000182">
    <property type="entry name" value="GNAT_dom"/>
</dbReference>
<dbReference type="RefSeq" id="WP_067495591.1">
    <property type="nucleotide sequence ID" value="NZ_SNXK01000002.1"/>
</dbReference>
<dbReference type="PROSITE" id="PS51186">
    <property type="entry name" value="GNAT"/>
    <property type="match status" value="1"/>
</dbReference>
<protein>
    <submittedName>
        <fullName evidence="2">Acetyltransferase (GNAT) family protein</fullName>
    </submittedName>
</protein>
<accession>A0A4V3CPV0</accession>
<name>A0A4V3CPV0_NOCIG</name>
<dbReference type="Pfam" id="PF00583">
    <property type="entry name" value="Acetyltransf_1"/>
    <property type="match status" value="1"/>
</dbReference>
<dbReference type="EMBL" id="SNXK01000002">
    <property type="protein sequence ID" value="TDP39415.1"/>
    <property type="molecule type" value="Genomic_DNA"/>
</dbReference>
<gene>
    <name evidence="2" type="ORF">DFR75_102126</name>
</gene>
<dbReference type="AlphaFoldDB" id="A0A4V3CPV0"/>
<proteinExistence type="predicted"/>